<gene>
    <name evidence="2" type="ORF">RHTO0S_07e06832g</name>
</gene>
<evidence type="ECO:0000313" key="2">
    <source>
        <dbReference type="EMBL" id="CDR43027.1"/>
    </source>
</evidence>
<dbReference type="EMBL" id="LK052942">
    <property type="protein sequence ID" value="CDR43027.1"/>
    <property type="molecule type" value="Genomic_DNA"/>
</dbReference>
<protein>
    <submittedName>
        <fullName evidence="2">RHTO0S07e06832g1_1</fullName>
    </submittedName>
</protein>
<feature type="compositionally biased region" description="Basic and acidic residues" evidence="1">
    <location>
        <begin position="85"/>
        <end position="94"/>
    </location>
</feature>
<dbReference type="OrthoDB" id="2529106at2759"/>
<reference evidence="2" key="1">
    <citation type="journal article" date="2014" name="Genome Announc.">
        <title>Draft genome sequence of Rhodosporidium toruloides CECT1137, an oleaginous yeast of biotechnological interest.</title>
        <authorList>
            <person name="Morin N."/>
            <person name="Calcas X."/>
            <person name="Devillers H."/>
            <person name="Durrens P."/>
            <person name="Sherman D.J."/>
            <person name="Nicaud J.-M."/>
            <person name="Neuveglise C."/>
        </authorList>
    </citation>
    <scope>NUCLEOTIDE SEQUENCE</scope>
    <source>
        <strain evidence="2">CECT1137</strain>
    </source>
</reference>
<name>A0A061B5X2_RHOTO</name>
<sequence length="343" mass="36601">MPRSASPDSSERSQLLQEIAQLELELARLSDPARGVHQHSPGGGGTEGSVRRVGGARGVNGVEESEVVLDRILDAAKDGGQGFGRTDDDAEGSKGSKRARQMVEENAELTGIRIERASTKLVSSSRSSQIRLHTLSGHAHAAPLPPISFELELHVREPPADPDERYKPGRDPGREYAIEQMDSRVEGGSQELQNALQTLQPDTPPDPPAFFALLRQYSLLAAHRSQLFARLTKALPEFAQGVSGLGEGGQAELTFAGQSVRSPVLTFSSRIAPSSSPLPILRSAQPVEPHLSLAAIPPPPGLSAKARYALEAIPAQFERMLKDGCEAQAAVEAVVRAVFEGGK</sequence>
<feature type="region of interest" description="Disordered" evidence="1">
    <location>
        <begin position="77"/>
        <end position="99"/>
    </location>
</feature>
<organism evidence="2">
    <name type="scientific">Rhodotorula toruloides</name>
    <name type="common">Yeast</name>
    <name type="synonym">Rhodosporidium toruloides</name>
    <dbReference type="NCBI Taxonomy" id="5286"/>
    <lineage>
        <taxon>Eukaryota</taxon>
        <taxon>Fungi</taxon>
        <taxon>Dikarya</taxon>
        <taxon>Basidiomycota</taxon>
        <taxon>Pucciniomycotina</taxon>
        <taxon>Microbotryomycetes</taxon>
        <taxon>Sporidiobolales</taxon>
        <taxon>Sporidiobolaceae</taxon>
        <taxon>Rhodotorula</taxon>
    </lineage>
</organism>
<proteinExistence type="predicted"/>
<dbReference type="AlphaFoldDB" id="A0A061B5X2"/>
<accession>A0A061B5X2</accession>
<feature type="region of interest" description="Disordered" evidence="1">
    <location>
        <begin position="30"/>
        <end position="61"/>
    </location>
</feature>
<evidence type="ECO:0000256" key="1">
    <source>
        <dbReference type="SAM" id="MobiDB-lite"/>
    </source>
</evidence>